<protein>
    <submittedName>
        <fullName evidence="1">Uncharacterized protein</fullName>
    </submittedName>
</protein>
<dbReference type="Proteomes" id="UP000601435">
    <property type="component" value="Unassembled WGS sequence"/>
</dbReference>
<dbReference type="EMBL" id="CAJNJA010009364">
    <property type="protein sequence ID" value="CAE7246029.1"/>
    <property type="molecule type" value="Genomic_DNA"/>
</dbReference>
<reference evidence="1" key="1">
    <citation type="submission" date="2021-02" db="EMBL/GenBank/DDBJ databases">
        <authorList>
            <person name="Dougan E. K."/>
            <person name="Rhodes N."/>
            <person name="Thang M."/>
            <person name="Chan C."/>
        </authorList>
    </citation>
    <scope>NUCLEOTIDE SEQUENCE</scope>
</reference>
<evidence type="ECO:0000313" key="1">
    <source>
        <dbReference type="EMBL" id="CAE7246029.1"/>
    </source>
</evidence>
<evidence type="ECO:0000313" key="2">
    <source>
        <dbReference type="Proteomes" id="UP000601435"/>
    </source>
</evidence>
<comment type="caution">
    <text evidence="1">The sequence shown here is derived from an EMBL/GenBank/DDBJ whole genome shotgun (WGS) entry which is preliminary data.</text>
</comment>
<sequence length="118" mass="13394">MSWLKSGSTIPTTLQTTPHWATAFPSTLSTLTSTTSSSIKKHLSMKRPGEPLLSIQVYASVSAVCHVMHRNRWDKGWSKNCWNFWCWPRWPAAGFREGEQFRNTVFATVTSEAELGEF</sequence>
<keyword evidence="2" id="KW-1185">Reference proteome</keyword>
<organism evidence="1 2">
    <name type="scientific">Symbiodinium necroappetens</name>
    <dbReference type="NCBI Taxonomy" id="1628268"/>
    <lineage>
        <taxon>Eukaryota</taxon>
        <taxon>Sar</taxon>
        <taxon>Alveolata</taxon>
        <taxon>Dinophyceae</taxon>
        <taxon>Suessiales</taxon>
        <taxon>Symbiodiniaceae</taxon>
        <taxon>Symbiodinium</taxon>
    </lineage>
</organism>
<dbReference type="AlphaFoldDB" id="A0A812LSB3"/>
<gene>
    <name evidence="1" type="ORF">SNEC2469_LOCUS4790</name>
</gene>
<name>A0A812LSB3_9DINO</name>
<proteinExistence type="predicted"/>
<accession>A0A812LSB3</accession>